<dbReference type="Proteomes" id="UP000092651">
    <property type="component" value="Unassembled WGS sequence"/>
</dbReference>
<dbReference type="OrthoDB" id="1454284at2"/>
<dbReference type="EMBL" id="MAYH01000023">
    <property type="protein sequence ID" value="OCA72112.1"/>
    <property type="molecule type" value="Genomic_DNA"/>
</dbReference>
<protein>
    <recommendedName>
        <fullName evidence="4">HEAT repeat domain-containing protein</fullName>
    </recommendedName>
</protein>
<organism evidence="2 3">
    <name type="scientific">Chryseobacterium artocarpi</name>
    <dbReference type="NCBI Taxonomy" id="1414727"/>
    <lineage>
        <taxon>Bacteria</taxon>
        <taxon>Pseudomonadati</taxon>
        <taxon>Bacteroidota</taxon>
        <taxon>Flavobacteriia</taxon>
        <taxon>Flavobacteriales</taxon>
        <taxon>Weeksellaceae</taxon>
        <taxon>Chryseobacterium group</taxon>
        <taxon>Chryseobacterium</taxon>
    </lineage>
</organism>
<keyword evidence="1" id="KW-0472">Membrane</keyword>
<gene>
    <name evidence="2" type="ORF">BBI01_08135</name>
</gene>
<accession>A0A1B8ZKH7</accession>
<comment type="caution">
    <text evidence="2">The sequence shown here is derived from an EMBL/GenBank/DDBJ whole genome shotgun (WGS) entry which is preliminary data.</text>
</comment>
<reference evidence="2 3" key="1">
    <citation type="submission" date="2016-07" db="EMBL/GenBank/DDBJ databases">
        <authorList>
            <person name="Jeong J.-J."/>
            <person name="Kim D.W."/>
            <person name="Sang M.K."/>
            <person name="Choi I.-G."/>
            <person name="Kim K.D."/>
        </authorList>
    </citation>
    <scope>NUCLEOTIDE SEQUENCE [LARGE SCALE GENOMIC DNA]</scope>
    <source>
        <strain evidence="2 3">UTM-3</strain>
    </source>
</reference>
<evidence type="ECO:0008006" key="4">
    <source>
        <dbReference type="Google" id="ProtNLM"/>
    </source>
</evidence>
<evidence type="ECO:0000313" key="2">
    <source>
        <dbReference type="EMBL" id="OCA72112.1"/>
    </source>
</evidence>
<evidence type="ECO:0000256" key="1">
    <source>
        <dbReference type="SAM" id="Phobius"/>
    </source>
</evidence>
<dbReference type="RefSeq" id="WP_065394339.1">
    <property type="nucleotide sequence ID" value="NZ_MAYH01000023.1"/>
</dbReference>
<dbReference type="InterPro" id="IPR016024">
    <property type="entry name" value="ARM-type_fold"/>
</dbReference>
<keyword evidence="1" id="KW-1133">Transmembrane helix</keyword>
<evidence type="ECO:0000313" key="3">
    <source>
        <dbReference type="Proteomes" id="UP000092651"/>
    </source>
</evidence>
<dbReference type="InterPro" id="IPR011989">
    <property type="entry name" value="ARM-like"/>
</dbReference>
<dbReference type="Gene3D" id="1.25.10.10">
    <property type="entry name" value="Leucine-rich Repeat Variant"/>
    <property type="match status" value="1"/>
</dbReference>
<feature type="transmembrane region" description="Helical" evidence="1">
    <location>
        <begin position="6"/>
        <end position="34"/>
    </location>
</feature>
<dbReference type="SUPFAM" id="SSF48371">
    <property type="entry name" value="ARM repeat"/>
    <property type="match status" value="1"/>
</dbReference>
<sequence length="355" mass="40396">MFLTTSVHFLFLVFLGMLSLVLLLIIGVLIYGFYQYRESVQIFRWSEVINKKISEVIVYDEEEMSADTSFSAASGNPLFRNLFLQKLAESEKKFSGAAQNKLKDLFQEYGLQEEALKKLNQKKEHIIAGGIQELTAMQVEEALPKISTFLAHPSAQVYQEAQYAMVNFKGFEGLHFLNSISSRISEWQQLRLLISITRIPENSEDSIKSWMESSNDSVVIFTLKLLRKFQILSLYPVVTDLLDHPAVDVRVQAVQTLLSLENSSTIEHLMGIYSDQPVEVQKEMLKVMKKSKDQCSTDFLKNQLLNNGDSGIKVHAAEALCALNQQKYLTEVSQKETSSEELIQIIKYALQEKVC</sequence>
<dbReference type="AlphaFoldDB" id="A0A1B8ZKH7"/>
<keyword evidence="3" id="KW-1185">Reference proteome</keyword>
<name>A0A1B8ZKH7_9FLAO</name>
<keyword evidence="1" id="KW-0812">Transmembrane</keyword>
<proteinExistence type="predicted"/>